<dbReference type="GO" id="GO:0016787">
    <property type="term" value="F:hydrolase activity"/>
    <property type="evidence" value="ECO:0007669"/>
    <property type="project" value="UniProtKB-KW"/>
</dbReference>
<name>A0A6N9YLG2_9ACTN</name>
<dbReference type="Gene3D" id="3.40.50.1820">
    <property type="entry name" value="alpha/beta hydrolase"/>
    <property type="match status" value="1"/>
</dbReference>
<keyword evidence="1" id="KW-0378">Hydrolase</keyword>
<proteinExistence type="predicted"/>
<evidence type="ECO:0000313" key="1">
    <source>
        <dbReference type="EMBL" id="NED95688.1"/>
    </source>
</evidence>
<gene>
    <name evidence="1" type="ORF">G1H11_10225</name>
</gene>
<keyword evidence="2" id="KW-1185">Reference proteome</keyword>
<dbReference type="AlphaFoldDB" id="A0A6N9YLG2"/>
<sequence length="278" mass="29089">MTVVTTGDAAGVPYVAVPPAEGTDHASAPVVVAWHLMDPPRTEAAFAAALPLDGLDAWRIYLGLPMSGSRLPEGGFEEVMRLGYEDAVLNLHGPVVTQAAEEFPAALAVLRSRLGLGDARLGVVGGSAGAAVAALVIAESEIAVDAAVLVSPLLRLVPAVEAMGRQHGVTYPWSDASRAVAHRLDFVARAGELAAAGEPATLVVVGENDDEDGFLVPAREFRDELAGRYSDARRAQLVVVPGMAHALAEEPGIEAAPQTPHAAEVDRHAARWLERHLH</sequence>
<dbReference type="SUPFAM" id="SSF53474">
    <property type="entry name" value="alpha/beta-Hydrolases"/>
    <property type="match status" value="1"/>
</dbReference>
<reference evidence="1 2" key="1">
    <citation type="submission" date="2020-02" db="EMBL/GenBank/DDBJ databases">
        <authorList>
            <person name="Li X.-J."/>
            <person name="Feng X.-M."/>
        </authorList>
    </citation>
    <scope>NUCLEOTIDE SEQUENCE [LARGE SCALE GENOMIC DNA]</scope>
    <source>
        <strain evidence="1 2">CGMCC 4.7225</strain>
    </source>
</reference>
<protein>
    <submittedName>
        <fullName evidence="1">Alpha/beta hydrolase</fullName>
    </submittedName>
</protein>
<evidence type="ECO:0000313" key="2">
    <source>
        <dbReference type="Proteomes" id="UP000469185"/>
    </source>
</evidence>
<dbReference type="EMBL" id="JAAGOB010000005">
    <property type="protein sequence ID" value="NED95688.1"/>
    <property type="molecule type" value="Genomic_DNA"/>
</dbReference>
<dbReference type="RefSeq" id="WP_163818480.1">
    <property type="nucleotide sequence ID" value="NZ_JAAGOB010000005.1"/>
</dbReference>
<dbReference type="InterPro" id="IPR029058">
    <property type="entry name" value="AB_hydrolase_fold"/>
</dbReference>
<organism evidence="1 2">
    <name type="scientific">Phytoactinopolyspora alkaliphila</name>
    <dbReference type="NCBI Taxonomy" id="1783498"/>
    <lineage>
        <taxon>Bacteria</taxon>
        <taxon>Bacillati</taxon>
        <taxon>Actinomycetota</taxon>
        <taxon>Actinomycetes</taxon>
        <taxon>Jiangellales</taxon>
        <taxon>Jiangellaceae</taxon>
        <taxon>Phytoactinopolyspora</taxon>
    </lineage>
</organism>
<accession>A0A6N9YLG2</accession>
<comment type="caution">
    <text evidence="1">The sequence shown here is derived from an EMBL/GenBank/DDBJ whole genome shotgun (WGS) entry which is preliminary data.</text>
</comment>
<dbReference type="Proteomes" id="UP000469185">
    <property type="component" value="Unassembled WGS sequence"/>
</dbReference>